<dbReference type="EMBL" id="CAJVPA010000044">
    <property type="protein sequence ID" value="CAG8261487.1"/>
    <property type="molecule type" value="Genomic_DNA"/>
</dbReference>
<accession>A0A9W4ICU8</accession>
<protein>
    <recommendedName>
        <fullName evidence="7">Tetratricopeptide-like helical</fullName>
    </recommendedName>
</protein>
<dbReference type="GO" id="GO:0006401">
    <property type="term" value="P:RNA catabolic process"/>
    <property type="evidence" value="ECO:0007669"/>
    <property type="project" value="InterPro"/>
</dbReference>
<dbReference type="Pfam" id="PF13176">
    <property type="entry name" value="TPR_7"/>
    <property type="match status" value="1"/>
</dbReference>
<dbReference type="InterPro" id="IPR040962">
    <property type="entry name" value="TPR_22"/>
</dbReference>
<dbReference type="PANTHER" id="PTHR15704:SF7">
    <property type="entry name" value="SUPERKILLER COMPLEX PROTEIN 3"/>
    <property type="match status" value="1"/>
</dbReference>
<dbReference type="PANTHER" id="PTHR15704">
    <property type="entry name" value="SUPERKILLER 3 PROTEIN-RELATED"/>
    <property type="match status" value="1"/>
</dbReference>
<dbReference type="InterPro" id="IPR019734">
    <property type="entry name" value="TPR_rpt"/>
</dbReference>
<evidence type="ECO:0000256" key="2">
    <source>
        <dbReference type="ARBA" id="ARBA00022803"/>
    </source>
</evidence>
<feature type="repeat" description="TPR" evidence="3">
    <location>
        <begin position="731"/>
        <end position="764"/>
    </location>
</feature>
<reference evidence="5" key="1">
    <citation type="submission" date="2021-07" db="EMBL/GenBank/DDBJ databases">
        <authorList>
            <person name="Branca A.L. A."/>
        </authorList>
    </citation>
    <scope>NUCLEOTIDE SEQUENCE</scope>
</reference>
<dbReference type="OrthoDB" id="421075at2759"/>
<proteinExistence type="predicted"/>
<dbReference type="SUPFAM" id="SSF48452">
    <property type="entry name" value="TPR-like"/>
    <property type="match status" value="3"/>
</dbReference>
<dbReference type="Pfam" id="PF13432">
    <property type="entry name" value="TPR_16"/>
    <property type="match status" value="2"/>
</dbReference>
<dbReference type="Proteomes" id="UP001152646">
    <property type="component" value="Unassembled WGS sequence"/>
</dbReference>
<dbReference type="SMART" id="SM00028">
    <property type="entry name" value="TPR"/>
    <property type="match status" value="10"/>
</dbReference>
<sequence length="1427" mass="159228">MSSKAALKAVRAALESKDFQDAAEKAKALTRQEPQNYHAHVFLGLACEKLNDHEESENAYIAATRIKGDDKTAWQGLLSLYDKQGGSRLDSYHQVVIQLGIILANNDERERCQDLVNKYTKLTNSHGSKAQRKASLMLQLPNSPLYDFLEGRLPHPSHTYLRLIELTESEEREFINHQIGERRTRLGARIDRVTQEVKREAFEQSGLDQLYRGIIDWTNDDEQRRQYEEKLFHRIYEDLCVSPAEQKEEKKEIVFKAARDMVIIKHPFEPAWKVFLTWQDVKNFSDYDVGHLREYIEFFPESGISKILKGFLSSELSPFPNDPEAEASGDKGGKQDPALQPEIEHEQNDVKVDKQTAAQDRLILMVEGLESAGNSIIASRVMADLYLHLEEYESVVNVARKGLGNIKELTKLCGVQIPNTSDALNIALANALIYHQAPRHHPEAKIIFGKILERFPLSCTCLLGVGLILKEDQDYAQAVDFLRRALERDTQNLTIRGELAWCEALNGDLQAGLDRLQGVLEDSKEIQPDNREFASEILYRIGYCQWEIDPSPAARKDRKGAYNSLFASIQANMNFAPAYTILGFYFADYKKDKTRARRCFHKAFELSTSEIEAAERLAKGFADSQEWDLVEAVAQRVIESGKAKPSPGSKRRGFSWPYAALGTVQINKQQYSKSIVSFQAALRLAPHDYHSWVGLAESYHHSGRYVAATKAFEYAKTLESDLSEKEKENVWFSRYMLANVRRELGEYDEAIASYDDVLNSRPGDIGVSIALLQTLTESSAKSLGLGLFNDSAELACRAIKLAQSLVHVKNDIFNLWKAVGDACSHFSHMKSKLVKLSASDCKTLLAVDLDPIAFDLMADIDGVGNDWLQASEDEETSSVGFNVYAAILAYKRALHVSVQDSHAQAVAWYNLGWAEFLAYREVQPGLAHKDKKSRKFLKAAMQCFKRAIELEAGNADFWNSLGVVTTTMSPKVAQHAFVRSLHLNDRNASVWTNLGALYLLHNDIQLANDAFTRSQSTDPDYALAWVGQGLLALLVGETKEAKGIFEHAFEISNSSEILPKRQFTLTLFDHLLVNPLASNEVSELIQPFFALHQLCSQNPSDLPFVHLSALLAERMGESADAEASLEAVCAGMEAEYEETESPASLSKYAQANADMARILLARHAYDEAAEKAELALTLSGEEDAEKFDPQACRKLRLSAHLTAGLAFYYTKSWDQAIDMFRDALQEANNAPDVVCLLAQVLWAKGGEEDRSVAREQLFACLENNESHVGATLLLGAISILDKDSEAVEAIEADLNSIMQHDDIDIHERAKLIKLRTTISALGFNAHANVPEDARRIGEATSAIMLSPGLPAGWLELSNASQDPHAAEMAVTRARQNVPPHSNLDATELGQAYAQSGRTSDSLRAIMVSPWISNGWEELDHHLSALAA</sequence>
<evidence type="ECO:0000256" key="3">
    <source>
        <dbReference type="PROSITE-ProRule" id="PRU00339"/>
    </source>
</evidence>
<organism evidence="5 6">
    <name type="scientific">Penicillium salamii</name>
    <dbReference type="NCBI Taxonomy" id="1612424"/>
    <lineage>
        <taxon>Eukaryota</taxon>
        <taxon>Fungi</taxon>
        <taxon>Dikarya</taxon>
        <taxon>Ascomycota</taxon>
        <taxon>Pezizomycotina</taxon>
        <taxon>Eurotiomycetes</taxon>
        <taxon>Eurotiomycetidae</taxon>
        <taxon>Eurotiales</taxon>
        <taxon>Aspergillaceae</taxon>
        <taxon>Penicillium</taxon>
    </lineage>
</organism>
<feature type="repeat" description="TPR" evidence="3">
    <location>
        <begin position="655"/>
        <end position="688"/>
    </location>
</feature>
<dbReference type="GO" id="GO:0055087">
    <property type="term" value="C:Ski complex"/>
    <property type="evidence" value="ECO:0007669"/>
    <property type="project" value="InterPro"/>
</dbReference>
<comment type="caution">
    <text evidence="5">The sequence shown here is derived from an EMBL/GenBank/DDBJ whole genome shotgun (WGS) entry which is preliminary data.</text>
</comment>
<dbReference type="Pfam" id="PF18833">
    <property type="entry name" value="TPR_22"/>
    <property type="match status" value="1"/>
</dbReference>
<evidence type="ECO:0000313" key="5">
    <source>
        <dbReference type="EMBL" id="CAG8261487.1"/>
    </source>
</evidence>
<dbReference type="PROSITE" id="PS50005">
    <property type="entry name" value="TPR"/>
    <property type="match status" value="4"/>
</dbReference>
<dbReference type="InterPro" id="IPR011990">
    <property type="entry name" value="TPR-like_helical_dom_sf"/>
</dbReference>
<evidence type="ECO:0000256" key="1">
    <source>
        <dbReference type="ARBA" id="ARBA00022737"/>
    </source>
</evidence>
<evidence type="ECO:0008006" key="7">
    <source>
        <dbReference type="Google" id="ProtNLM"/>
    </source>
</evidence>
<feature type="region of interest" description="Disordered" evidence="4">
    <location>
        <begin position="319"/>
        <end position="338"/>
    </location>
</feature>
<feature type="repeat" description="TPR" evidence="3">
    <location>
        <begin position="459"/>
        <end position="492"/>
    </location>
</feature>
<evidence type="ECO:0000256" key="4">
    <source>
        <dbReference type="SAM" id="MobiDB-lite"/>
    </source>
</evidence>
<dbReference type="InterPro" id="IPR039226">
    <property type="entry name" value="Ski3/TTC37"/>
</dbReference>
<dbReference type="Gene3D" id="1.25.40.10">
    <property type="entry name" value="Tetratricopeptide repeat domain"/>
    <property type="match status" value="4"/>
</dbReference>
<keyword evidence="1" id="KW-0677">Repeat</keyword>
<name>A0A9W4ICU8_9EURO</name>
<evidence type="ECO:0000313" key="6">
    <source>
        <dbReference type="Proteomes" id="UP001152646"/>
    </source>
</evidence>
<keyword evidence="2 3" id="KW-0802">TPR repeat</keyword>
<feature type="repeat" description="TPR" evidence="3">
    <location>
        <begin position="988"/>
        <end position="1021"/>
    </location>
</feature>
<gene>
    <name evidence="5" type="ORF">PSALAMII_LOCUS1013</name>
</gene>